<feature type="region of interest" description="Disordered" evidence="2">
    <location>
        <begin position="1"/>
        <end position="34"/>
    </location>
</feature>
<dbReference type="EMBL" id="BNCP01000007">
    <property type="protein sequence ID" value="GIL75123.1"/>
    <property type="molecule type" value="Genomic_DNA"/>
</dbReference>
<keyword evidence="1" id="KW-0175">Coiled coil</keyword>
<evidence type="ECO:0000313" key="3">
    <source>
        <dbReference type="EMBL" id="GIL75123.1"/>
    </source>
</evidence>
<accession>A0A8J4G9L9</accession>
<name>A0A8J4G9L9_9CHLO</name>
<evidence type="ECO:0000313" key="4">
    <source>
        <dbReference type="EMBL" id="GIM03001.1"/>
    </source>
</evidence>
<feature type="compositionally biased region" description="Low complexity" evidence="2">
    <location>
        <begin position="8"/>
        <end position="28"/>
    </location>
</feature>
<comment type="caution">
    <text evidence="4">The sequence shown here is derived from an EMBL/GenBank/DDBJ whole genome shotgun (WGS) entry which is preliminary data.</text>
</comment>
<evidence type="ECO:0000313" key="6">
    <source>
        <dbReference type="Proteomes" id="UP000747110"/>
    </source>
</evidence>
<evidence type="ECO:0000256" key="2">
    <source>
        <dbReference type="SAM" id="MobiDB-lite"/>
    </source>
</evidence>
<gene>
    <name evidence="3" type="ORF">Vretifemale_4975</name>
    <name evidence="4" type="ORF">Vretimale_7808</name>
</gene>
<reference evidence="4" key="1">
    <citation type="journal article" date="2021" name="Proc. Natl. Acad. Sci. U.S.A.">
        <title>Three genomes in the algal genus Volvox reveal the fate of a haploid sex-determining region after a transition to homothallism.</title>
        <authorList>
            <person name="Yamamoto K."/>
            <person name="Hamaji T."/>
            <person name="Kawai-Toyooka H."/>
            <person name="Matsuzaki R."/>
            <person name="Takahashi F."/>
            <person name="Nishimura Y."/>
            <person name="Kawachi M."/>
            <person name="Noguchi H."/>
            <person name="Minakuchi Y."/>
            <person name="Umen J.G."/>
            <person name="Toyoda A."/>
            <person name="Nozaki H."/>
        </authorList>
    </citation>
    <scope>NUCLEOTIDE SEQUENCE</scope>
    <source>
        <strain evidence="4">NIES-3785</strain>
        <strain evidence="3">NIES-3786</strain>
    </source>
</reference>
<organism evidence="4 5">
    <name type="scientific">Volvox reticuliferus</name>
    <dbReference type="NCBI Taxonomy" id="1737510"/>
    <lineage>
        <taxon>Eukaryota</taxon>
        <taxon>Viridiplantae</taxon>
        <taxon>Chlorophyta</taxon>
        <taxon>core chlorophytes</taxon>
        <taxon>Chlorophyceae</taxon>
        <taxon>CS clade</taxon>
        <taxon>Chlamydomonadales</taxon>
        <taxon>Volvocaceae</taxon>
        <taxon>Volvox</taxon>
    </lineage>
</organism>
<proteinExistence type="predicted"/>
<dbReference type="OrthoDB" id="535256at2759"/>
<feature type="coiled-coil region" evidence="1">
    <location>
        <begin position="59"/>
        <end position="187"/>
    </location>
</feature>
<keyword evidence="6" id="KW-1185">Reference proteome</keyword>
<dbReference type="Proteomes" id="UP000722791">
    <property type="component" value="Unassembled WGS sequence"/>
</dbReference>
<evidence type="ECO:0000256" key="1">
    <source>
        <dbReference type="SAM" id="Coils"/>
    </source>
</evidence>
<protein>
    <submittedName>
        <fullName evidence="4">Uncharacterized protein</fullName>
    </submittedName>
</protein>
<dbReference type="Proteomes" id="UP000747110">
    <property type="component" value="Unassembled WGS sequence"/>
</dbReference>
<dbReference type="AlphaFoldDB" id="A0A8J4G9L9"/>
<sequence length="207" mass="22579">MHGQDSHPLSLPSMLKASKASAADDSGLGDFGDEAGLDDETEMLMLQQVLKQTMEKKRVAIAKQQAQVLEECKAAAEKRLATLEAAIAKEAKDSSAAAKVTFTKTTQRLEDRVAQMEALTHKYQQEMAALWEQYSEEHAKLENTTLQVKMEVEQRKQGVKRRIAALAQENEAALAEATKKVEAVKGKTGKQSQLAKLLQSLAAGGDI</sequence>
<dbReference type="EMBL" id="BNCQ01000013">
    <property type="protein sequence ID" value="GIM03001.1"/>
    <property type="molecule type" value="Genomic_DNA"/>
</dbReference>
<evidence type="ECO:0000313" key="5">
    <source>
        <dbReference type="Proteomes" id="UP000722791"/>
    </source>
</evidence>